<evidence type="ECO:0000313" key="1">
    <source>
        <dbReference type="EMBL" id="GGP11002.1"/>
    </source>
</evidence>
<comment type="caution">
    <text evidence="1">The sequence shown here is derived from an EMBL/GenBank/DDBJ whole genome shotgun (WGS) entry which is preliminary data.</text>
</comment>
<keyword evidence="2" id="KW-1185">Reference proteome</keyword>
<name>A0ABQ2NUR0_9BACI</name>
<protein>
    <recommendedName>
        <fullName evidence="3">Apea-like HEPN domain-containing protein</fullName>
    </recommendedName>
</protein>
<dbReference type="EMBL" id="BMLW01000005">
    <property type="protein sequence ID" value="GGP11002.1"/>
    <property type="molecule type" value="Genomic_DNA"/>
</dbReference>
<organism evidence="1 2">
    <name type="scientific">Oceanobacillus neutriphilus</name>
    <dbReference type="NCBI Taxonomy" id="531815"/>
    <lineage>
        <taxon>Bacteria</taxon>
        <taxon>Bacillati</taxon>
        <taxon>Bacillota</taxon>
        <taxon>Bacilli</taxon>
        <taxon>Bacillales</taxon>
        <taxon>Bacillaceae</taxon>
        <taxon>Oceanobacillus</taxon>
    </lineage>
</organism>
<evidence type="ECO:0008006" key="3">
    <source>
        <dbReference type="Google" id="ProtNLM"/>
    </source>
</evidence>
<reference evidence="2" key="1">
    <citation type="journal article" date="2019" name="Int. J. Syst. Evol. Microbiol.">
        <title>The Global Catalogue of Microorganisms (GCM) 10K type strain sequencing project: providing services to taxonomists for standard genome sequencing and annotation.</title>
        <authorList>
            <consortium name="The Broad Institute Genomics Platform"/>
            <consortium name="The Broad Institute Genome Sequencing Center for Infectious Disease"/>
            <person name="Wu L."/>
            <person name="Ma J."/>
        </authorList>
    </citation>
    <scope>NUCLEOTIDE SEQUENCE [LARGE SCALE GENOMIC DNA]</scope>
    <source>
        <strain evidence="2">CGMCC 1.7693</strain>
    </source>
</reference>
<sequence>MDKKMKSVISYKDVYCLPNLDDFIVEFKFNDTTVYTEDNRLIVECIKTVDSIDSSWEIKRYARPDLLVIQGVLSYFTGQLFTIYEVKESKTQKVEAGINPSKSINTTILSLGESDYSDDLILLLEKLEEKHFKTLIITLLDRWRKALYMVGESEVNTYHDEAILTHFHILELLAGYYYNDFKKAANEEIKRFLTVFASETLNQSGNIKENTINAKLKTLKDVLISDEASITTKINYFLKRHSILDERTYSLVNKFVKIRNSIAHGRVSYKEKLIWKLSPFFNILNSESQTVIYQIQILTARAIAVHFGLDSWKEDWELVHNTLPPSDDVLMDFIENTNNHKKITGSDLIDGTYKNITVKSLVDYYVENRDKYRLIQLERALAKTFIEVPINEENSEMLFLASVLLSDSQNEQLSSISRRNVKLVHKYAWYDYSNIKDIVRYFDFYEIEVKWLYFWIKQGVYNDARECKY</sequence>
<evidence type="ECO:0000313" key="2">
    <source>
        <dbReference type="Proteomes" id="UP000641206"/>
    </source>
</evidence>
<dbReference type="RefSeq" id="WP_188734407.1">
    <property type="nucleotide sequence ID" value="NZ_BMLW01000005.1"/>
</dbReference>
<dbReference type="Proteomes" id="UP000641206">
    <property type="component" value="Unassembled WGS sequence"/>
</dbReference>
<gene>
    <name evidence="1" type="ORF">GCM10011346_21370</name>
</gene>
<accession>A0ABQ2NUR0</accession>
<proteinExistence type="predicted"/>